<gene>
    <name evidence="1" type="ORF">KI387_026749</name>
</gene>
<protein>
    <submittedName>
        <fullName evidence="1">Uncharacterized protein</fullName>
    </submittedName>
</protein>
<dbReference type="EMBL" id="JAHRHJ020000006">
    <property type="protein sequence ID" value="KAH9311714.1"/>
    <property type="molecule type" value="Genomic_DNA"/>
</dbReference>
<sequence>KCVVSDVKQRRIIALGVGEGGQYQLVDPAVINTNAHVEDDNTIQDVQEGAMPWEEVIPHKFVDLNT</sequence>
<comment type="caution">
    <text evidence="1">The sequence shown here is derived from an EMBL/GenBank/DDBJ whole genome shotgun (WGS) entry which is preliminary data.</text>
</comment>
<dbReference type="AlphaFoldDB" id="A0AA38FZ62"/>
<keyword evidence="2" id="KW-1185">Reference proteome</keyword>
<reference evidence="1 2" key="1">
    <citation type="journal article" date="2021" name="Nat. Plants">
        <title>The Taxus genome provides insights into paclitaxel biosynthesis.</title>
        <authorList>
            <person name="Xiong X."/>
            <person name="Gou J."/>
            <person name="Liao Q."/>
            <person name="Li Y."/>
            <person name="Zhou Q."/>
            <person name="Bi G."/>
            <person name="Li C."/>
            <person name="Du R."/>
            <person name="Wang X."/>
            <person name="Sun T."/>
            <person name="Guo L."/>
            <person name="Liang H."/>
            <person name="Lu P."/>
            <person name="Wu Y."/>
            <person name="Zhang Z."/>
            <person name="Ro D.K."/>
            <person name="Shang Y."/>
            <person name="Huang S."/>
            <person name="Yan J."/>
        </authorList>
    </citation>
    <scope>NUCLEOTIDE SEQUENCE [LARGE SCALE GENOMIC DNA]</scope>
    <source>
        <strain evidence="1">Ta-2019</strain>
    </source>
</reference>
<organism evidence="1 2">
    <name type="scientific">Taxus chinensis</name>
    <name type="common">Chinese yew</name>
    <name type="synonym">Taxus wallichiana var. chinensis</name>
    <dbReference type="NCBI Taxonomy" id="29808"/>
    <lineage>
        <taxon>Eukaryota</taxon>
        <taxon>Viridiplantae</taxon>
        <taxon>Streptophyta</taxon>
        <taxon>Embryophyta</taxon>
        <taxon>Tracheophyta</taxon>
        <taxon>Spermatophyta</taxon>
        <taxon>Pinopsida</taxon>
        <taxon>Pinidae</taxon>
        <taxon>Conifers II</taxon>
        <taxon>Cupressales</taxon>
        <taxon>Taxaceae</taxon>
        <taxon>Taxus</taxon>
    </lineage>
</organism>
<evidence type="ECO:0000313" key="2">
    <source>
        <dbReference type="Proteomes" id="UP000824469"/>
    </source>
</evidence>
<name>A0AA38FZ62_TAXCH</name>
<dbReference type="Proteomes" id="UP000824469">
    <property type="component" value="Unassembled WGS sequence"/>
</dbReference>
<accession>A0AA38FZ62</accession>
<feature type="non-terminal residue" evidence="1">
    <location>
        <position position="66"/>
    </location>
</feature>
<proteinExistence type="predicted"/>
<feature type="non-terminal residue" evidence="1">
    <location>
        <position position="1"/>
    </location>
</feature>
<evidence type="ECO:0000313" key="1">
    <source>
        <dbReference type="EMBL" id="KAH9311714.1"/>
    </source>
</evidence>